<proteinExistence type="inferred from homology"/>
<evidence type="ECO:0000256" key="5">
    <source>
        <dbReference type="ARBA" id="ARBA00023237"/>
    </source>
</evidence>
<evidence type="ECO:0000259" key="8">
    <source>
        <dbReference type="Pfam" id="PF14322"/>
    </source>
</evidence>
<dbReference type="AlphaFoldDB" id="A0A4Y4AZ60"/>
<dbReference type="EMBL" id="BJNP01000022">
    <property type="protein sequence ID" value="GEC72599.1"/>
    <property type="molecule type" value="Genomic_DNA"/>
</dbReference>
<reference evidence="9 10" key="1">
    <citation type="submission" date="2019-06" db="EMBL/GenBank/DDBJ databases">
        <title>Whole genome shotgun sequence of Flavobacterium flevense NBRC 14960.</title>
        <authorList>
            <person name="Hosoyama A."/>
            <person name="Uohara A."/>
            <person name="Ohji S."/>
            <person name="Ichikawa N."/>
        </authorList>
    </citation>
    <scope>NUCLEOTIDE SEQUENCE [LARGE SCALE GENOMIC DNA]</scope>
    <source>
        <strain evidence="9 10">NBRC 14960</strain>
    </source>
</reference>
<evidence type="ECO:0000256" key="1">
    <source>
        <dbReference type="ARBA" id="ARBA00004442"/>
    </source>
</evidence>
<evidence type="ECO:0000256" key="6">
    <source>
        <dbReference type="SAM" id="Coils"/>
    </source>
</evidence>
<dbReference type="PROSITE" id="PS51257">
    <property type="entry name" value="PROKAR_LIPOPROTEIN"/>
    <property type="match status" value="1"/>
</dbReference>
<organism evidence="9 10">
    <name type="scientific">Flavobacterium flevense</name>
    <dbReference type="NCBI Taxonomy" id="983"/>
    <lineage>
        <taxon>Bacteria</taxon>
        <taxon>Pseudomonadati</taxon>
        <taxon>Bacteroidota</taxon>
        <taxon>Flavobacteriia</taxon>
        <taxon>Flavobacteriales</taxon>
        <taxon>Flavobacteriaceae</taxon>
        <taxon>Flavobacterium</taxon>
    </lineage>
</organism>
<dbReference type="STRING" id="983.SAMN05443543_11426"/>
<dbReference type="OrthoDB" id="630434at2"/>
<keyword evidence="4" id="KW-0472">Membrane</keyword>
<feature type="domain" description="RagB/SusD" evidence="7">
    <location>
        <begin position="304"/>
        <end position="587"/>
    </location>
</feature>
<comment type="caution">
    <text evidence="9">The sequence shown here is derived from an EMBL/GenBank/DDBJ whole genome shotgun (WGS) entry which is preliminary data.</text>
</comment>
<accession>A0A4Y4AZ60</accession>
<keyword evidence="10" id="KW-1185">Reference proteome</keyword>
<comment type="similarity">
    <text evidence="2">Belongs to the SusD family.</text>
</comment>
<evidence type="ECO:0000256" key="4">
    <source>
        <dbReference type="ARBA" id="ARBA00023136"/>
    </source>
</evidence>
<protein>
    <submittedName>
        <fullName evidence="9">Starch-binding protein</fullName>
    </submittedName>
</protein>
<sequence length="587" mass="66588">MKNIKFFLSVFIISLITSSCEDYLNVPPEAAITEDKVFSTYLSFQGFEDQMYQYIVDPNLSTITVGHNLTGETIAKQGWNTSQGASTGNYLNLTSGGGRSNFKFFDDGTGVEKGIWAYSWKGIRRANIALQKLNLLVNATQQEKDQIEGQAYFFRAYFHFELLRAYGSIPYINTVLSADEQLKFPRFYEYKGKYDYQACTEFIVEDLQKAADLLPPSWNNTNTGRVTKGASYALMAKALLYAGSPLMNENSRNSATYDSGYMTRAAEAAGEVLKMVDTNIYDLVTFDKYLEMFAKTDGNIPYSKEIIFQKVRTDVGAGEINNFVGRLYTPNSGLFGGNAICEAVTQNFVDIFEMADGTKYKPGTLAQGGYDYDNTKRWNNRDPRFRKSIYVDGDMAGIHATTRLEMFNGGSTMADGNTLSPYIVHKFWPVGANKKDAQWNTLRVITPLIRLADVYLIYAEAVYNSSNDVNSTATNYSLTALQAINKVRARAGASIVTGLSVYDNNFNNLVKYERDVELCFEGHRWYDLRRWKIKPDATLYRMSFDKNYTTFNRVVIQPFVFTDRNYWLPFPINLTYAYEGFPQNPGW</sequence>
<evidence type="ECO:0000313" key="9">
    <source>
        <dbReference type="EMBL" id="GEC72599.1"/>
    </source>
</evidence>
<keyword evidence="3" id="KW-0732">Signal</keyword>
<dbReference type="InterPro" id="IPR012944">
    <property type="entry name" value="SusD_RagB_dom"/>
</dbReference>
<dbReference type="Pfam" id="PF14322">
    <property type="entry name" value="SusD-like_3"/>
    <property type="match status" value="1"/>
</dbReference>
<keyword evidence="6" id="KW-0175">Coiled coil</keyword>
<evidence type="ECO:0000256" key="3">
    <source>
        <dbReference type="ARBA" id="ARBA00022729"/>
    </source>
</evidence>
<dbReference type="SUPFAM" id="SSF48452">
    <property type="entry name" value="TPR-like"/>
    <property type="match status" value="1"/>
</dbReference>
<dbReference type="InterPro" id="IPR011990">
    <property type="entry name" value="TPR-like_helical_dom_sf"/>
</dbReference>
<dbReference type="Pfam" id="PF07980">
    <property type="entry name" value="SusD_RagB"/>
    <property type="match status" value="1"/>
</dbReference>
<name>A0A4Y4AZ60_9FLAO</name>
<comment type="subcellular location">
    <subcellularLocation>
        <location evidence="1">Cell outer membrane</location>
    </subcellularLocation>
</comment>
<evidence type="ECO:0000256" key="2">
    <source>
        <dbReference type="ARBA" id="ARBA00006275"/>
    </source>
</evidence>
<gene>
    <name evidence="9" type="ORF">FFL01_21380</name>
</gene>
<evidence type="ECO:0000313" key="10">
    <source>
        <dbReference type="Proteomes" id="UP000316775"/>
    </source>
</evidence>
<dbReference type="Proteomes" id="UP000316775">
    <property type="component" value="Unassembled WGS sequence"/>
</dbReference>
<feature type="coiled-coil region" evidence="6">
    <location>
        <begin position="123"/>
        <end position="150"/>
    </location>
</feature>
<dbReference type="Gene3D" id="1.25.40.390">
    <property type="match status" value="1"/>
</dbReference>
<feature type="domain" description="SusD-like N-terminal" evidence="8">
    <location>
        <begin position="112"/>
        <end position="238"/>
    </location>
</feature>
<dbReference type="GO" id="GO:0009279">
    <property type="term" value="C:cell outer membrane"/>
    <property type="evidence" value="ECO:0007669"/>
    <property type="project" value="UniProtKB-SubCell"/>
</dbReference>
<evidence type="ECO:0000259" key="7">
    <source>
        <dbReference type="Pfam" id="PF07980"/>
    </source>
</evidence>
<dbReference type="InterPro" id="IPR033985">
    <property type="entry name" value="SusD-like_N"/>
</dbReference>
<keyword evidence="5" id="KW-0998">Cell outer membrane</keyword>